<dbReference type="SMART" id="SM00028">
    <property type="entry name" value="TPR"/>
    <property type="match status" value="1"/>
</dbReference>
<evidence type="ECO:0000256" key="1">
    <source>
        <dbReference type="ARBA" id="ARBA00004496"/>
    </source>
</evidence>
<dbReference type="EMBL" id="OU892281">
    <property type="protein sequence ID" value="CAG9769339.1"/>
    <property type="molecule type" value="Genomic_DNA"/>
</dbReference>
<protein>
    <recommendedName>
        <fullName evidence="3">F-box only protein 9</fullName>
    </recommendedName>
</protein>
<dbReference type="GO" id="GO:0031146">
    <property type="term" value="P:SCF-dependent proteasomal ubiquitin-dependent protein catabolic process"/>
    <property type="evidence" value="ECO:0007669"/>
    <property type="project" value="TreeGrafter"/>
</dbReference>
<evidence type="ECO:0000256" key="8">
    <source>
        <dbReference type="SAM" id="MobiDB-lite"/>
    </source>
</evidence>
<dbReference type="AlphaFoldDB" id="A0A9N9MXG3"/>
<dbReference type="GO" id="GO:0019005">
    <property type="term" value="C:SCF ubiquitin ligase complex"/>
    <property type="evidence" value="ECO:0007669"/>
    <property type="project" value="TreeGrafter"/>
</dbReference>
<organism evidence="10 11">
    <name type="scientific">Ceutorhynchus assimilis</name>
    <name type="common">cabbage seed weevil</name>
    <dbReference type="NCBI Taxonomy" id="467358"/>
    <lineage>
        <taxon>Eukaryota</taxon>
        <taxon>Metazoa</taxon>
        <taxon>Ecdysozoa</taxon>
        <taxon>Arthropoda</taxon>
        <taxon>Hexapoda</taxon>
        <taxon>Insecta</taxon>
        <taxon>Pterygota</taxon>
        <taxon>Neoptera</taxon>
        <taxon>Endopterygota</taxon>
        <taxon>Coleoptera</taxon>
        <taxon>Polyphaga</taxon>
        <taxon>Cucujiformia</taxon>
        <taxon>Curculionidae</taxon>
        <taxon>Ceutorhynchinae</taxon>
        <taxon>Ceutorhynchus</taxon>
    </lineage>
</organism>
<dbReference type="PROSITE" id="PS50005">
    <property type="entry name" value="TPR"/>
    <property type="match status" value="1"/>
</dbReference>
<evidence type="ECO:0000256" key="4">
    <source>
        <dbReference type="ARBA" id="ARBA00022490"/>
    </source>
</evidence>
<evidence type="ECO:0000313" key="11">
    <source>
        <dbReference type="Proteomes" id="UP001152799"/>
    </source>
</evidence>
<feature type="compositionally biased region" description="Polar residues" evidence="8">
    <location>
        <begin position="54"/>
        <end position="63"/>
    </location>
</feature>
<sequence length="449" mass="52641">MDKNKQKSAKTGGSAGANADSEEEEQDEPSSSSNQKEKTAEDELESFREKWQQELRSQPTSRELLNKKAQTKFNFYDSESQEDVARALFIKGTELEKAGQLYEAIQFYRKAVQIVPDIEFKLDNRPKPLQIETKTENYEETHETDNNSSSDGDDDDDDGAIEDGQLYARIQKKVTKMGHLCASKFDQSTTHISSLPLEILLYILKWVVSTDLDLRSLESFGTVCRGFYLCARDPEIWRLTCLRIWGLNCSLKPDNYGSWRNMFIERPRLNFNGCYISKTSYIRHGENSFQDQFYRPWHLVTYYRYLRFFPEGVVLMLTSPDEPTQCVGQMKNRHPRQPIMVGYYRLKDDTVTLVFQRQDTAKTMQTTYKRSARRRDVENPEQTFHMELKIQSRKSRRHVKLVWSYYSIFTKSKQGHENTTSFDLIQNRFPPLWYSRVKSFTSESDQPLN</sequence>
<keyword evidence="4" id="KW-0963">Cytoplasm</keyword>
<reference evidence="10" key="1">
    <citation type="submission" date="2022-01" db="EMBL/GenBank/DDBJ databases">
        <authorList>
            <person name="King R."/>
        </authorList>
    </citation>
    <scope>NUCLEOTIDE SEQUENCE</scope>
</reference>
<proteinExistence type="predicted"/>
<comment type="subcellular location">
    <subcellularLocation>
        <location evidence="1">Cytoplasm</location>
    </subcellularLocation>
</comment>
<gene>
    <name evidence="10" type="ORF">CEUTPL_LOCUS9851</name>
</gene>
<keyword evidence="11" id="KW-1185">Reference proteome</keyword>
<dbReference type="PANTHER" id="PTHR12874">
    <property type="entry name" value="F-BOX ONLY PROTEIN 48-RELATED"/>
    <property type="match status" value="1"/>
</dbReference>
<dbReference type="InterPro" id="IPR036047">
    <property type="entry name" value="F-box-like_dom_sf"/>
</dbReference>
<dbReference type="OrthoDB" id="2117972at2759"/>
<dbReference type="InterPro" id="IPR001810">
    <property type="entry name" value="F-box_dom"/>
</dbReference>
<evidence type="ECO:0000259" key="9">
    <source>
        <dbReference type="PROSITE" id="PS50181"/>
    </source>
</evidence>
<evidence type="ECO:0000256" key="2">
    <source>
        <dbReference type="ARBA" id="ARBA00004906"/>
    </source>
</evidence>
<keyword evidence="6 7" id="KW-0802">TPR repeat</keyword>
<dbReference type="InterPro" id="IPR045464">
    <property type="entry name" value="Hrt3/FBXO9_C"/>
</dbReference>
<name>A0A9N9MXG3_9CUCU</name>
<evidence type="ECO:0000256" key="7">
    <source>
        <dbReference type="PROSITE-ProRule" id="PRU00339"/>
    </source>
</evidence>
<dbReference type="CDD" id="cd22089">
    <property type="entry name" value="F-box_FBXO9"/>
    <property type="match status" value="1"/>
</dbReference>
<accession>A0A9N9MXG3</accession>
<feature type="repeat" description="TPR" evidence="7">
    <location>
        <begin position="85"/>
        <end position="118"/>
    </location>
</feature>
<evidence type="ECO:0000256" key="6">
    <source>
        <dbReference type="ARBA" id="ARBA00022803"/>
    </source>
</evidence>
<dbReference type="Proteomes" id="UP001152799">
    <property type="component" value="Chromosome 5"/>
</dbReference>
<dbReference type="PANTHER" id="PTHR12874:SF29">
    <property type="entry name" value="F-BOX ONLY PROTEIN 9"/>
    <property type="match status" value="1"/>
</dbReference>
<evidence type="ECO:0000256" key="5">
    <source>
        <dbReference type="ARBA" id="ARBA00022786"/>
    </source>
</evidence>
<dbReference type="Pfam" id="PF12937">
    <property type="entry name" value="F-box-like"/>
    <property type="match status" value="1"/>
</dbReference>
<dbReference type="PROSITE" id="PS50181">
    <property type="entry name" value="FBOX"/>
    <property type="match status" value="1"/>
</dbReference>
<feature type="region of interest" description="Disordered" evidence="8">
    <location>
        <begin position="129"/>
        <end position="158"/>
    </location>
</feature>
<evidence type="ECO:0000256" key="3">
    <source>
        <dbReference type="ARBA" id="ARBA00019775"/>
    </source>
</evidence>
<comment type="pathway">
    <text evidence="2">Protein modification; protein ubiquitination.</text>
</comment>
<feature type="compositionally biased region" description="Basic and acidic residues" evidence="8">
    <location>
        <begin position="35"/>
        <end position="53"/>
    </location>
</feature>
<dbReference type="GO" id="GO:0005737">
    <property type="term" value="C:cytoplasm"/>
    <property type="evidence" value="ECO:0007669"/>
    <property type="project" value="UniProtKB-SubCell"/>
</dbReference>
<dbReference type="SUPFAM" id="SSF48452">
    <property type="entry name" value="TPR-like"/>
    <property type="match status" value="1"/>
</dbReference>
<feature type="compositionally biased region" description="Basic and acidic residues" evidence="8">
    <location>
        <begin position="133"/>
        <end position="145"/>
    </location>
</feature>
<evidence type="ECO:0000313" key="10">
    <source>
        <dbReference type="EMBL" id="CAG9769339.1"/>
    </source>
</evidence>
<feature type="domain" description="F-box" evidence="9">
    <location>
        <begin position="189"/>
        <end position="240"/>
    </location>
</feature>
<dbReference type="FunFam" id="1.20.1280.50:FF:000012">
    <property type="entry name" value="F-box only protein 9"/>
    <property type="match status" value="1"/>
</dbReference>
<dbReference type="InterPro" id="IPR019734">
    <property type="entry name" value="TPR_rpt"/>
</dbReference>
<keyword evidence="5" id="KW-0833">Ubl conjugation pathway</keyword>
<dbReference type="SUPFAM" id="SSF81383">
    <property type="entry name" value="F-box domain"/>
    <property type="match status" value="1"/>
</dbReference>
<dbReference type="Pfam" id="PF19270">
    <property type="entry name" value="FBO_C"/>
    <property type="match status" value="1"/>
</dbReference>
<dbReference type="InterPro" id="IPR011990">
    <property type="entry name" value="TPR-like_helical_dom_sf"/>
</dbReference>
<dbReference type="Gene3D" id="1.20.1280.50">
    <property type="match status" value="1"/>
</dbReference>
<feature type="region of interest" description="Disordered" evidence="8">
    <location>
        <begin position="1"/>
        <end position="63"/>
    </location>
</feature>